<feature type="domain" description="Solute-binding protein family 3/N-terminal" evidence="2">
    <location>
        <begin position="55"/>
        <end position="111"/>
    </location>
</feature>
<dbReference type="EMBL" id="JABAIM010000002">
    <property type="protein sequence ID" value="NLR75448.1"/>
    <property type="molecule type" value="Genomic_DNA"/>
</dbReference>
<proteinExistence type="predicted"/>
<protein>
    <submittedName>
        <fullName evidence="3">Amino acid ABC transporter substrate-binding protein</fullName>
    </submittedName>
</protein>
<keyword evidence="4" id="KW-1185">Reference proteome</keyword>
<evidence type="ECO:0000313" key="4">
    <source>
        <dbReference type="Proteomes" id="UP000587991"/>
    </source>
</evidence>
<evidence type="ECO:0000259" key="2">
    <source>
        <dbReference type="Pfam" id="PF00497"/>
    </source>
</evidence>
<dbReference type="Gene3D" id="3.40.190.10">
    <property type="entry name" value="Periplasmic binding protein-like II"/>
    <property type="match status" value="2"/>
</dbReference>
<dbReference type="Pfam" id="PF00497">
    <property type="entry name" value="SBP_bac_3"/>
    <property type="match status" value="1"/>
</dbReference>
<evidence type="ECO:0000256" key="1">
    <source>
        <dbReference type="SAM" id="SignalP"/>
    </source>
</evidence>
<feature type="chain" id="PRO_5032880279" evidence="1">
    <location>
        <begin position="31"/>
        <end position="266"/>
    </location>
</feature>
<dbReference type="InterPro" id="IPR001638">
    <property type="entry name" value="Solute-binding_3/MltF_N"/>
</dbReference>
<organism evidence="3 4">
    <name type="scientific">Leeia aquatica</name>
    <dbReference type="NCBI Taxonomy" id="2725557"/>
    <lineage>
        <taxon>Bacteria</taxon>
        <taxon>Pseudomonadati</taxon>
        <taxon>Pseudomonadota</taxon>
        <taxon>Betaproteobacteria</taxon>
        <taxon>Neisseriales</taxon>
        <taxon>Leeiaceae</taxon>
        <taxon>Leeia</taxon>
    </lineage>
</organism>
<dbReference type="SUPFAM" id="SSF53850">
    <property type="entry name" value="Periplasmic binding protein-like II"/>
    <property type="match status" value="1"/>
</dbReference>
<dbReference type="RefSeq" id="WP_168877118.1">
    <property type="nucleotide sequence ID" value="NZ_JABAIM010000002.1"/>
</dbReference>
<reference evidence="3 4" key="1">
    <citation type="submission" date="2020-04" db="EMBL/GenBank/DDBJ databases">
        <title>Draft genome of Leeia sp. IMCC25680.</title>
        <authorList>
            <person name="Song J."/>
            <person name="Cho J.-C."/>
        </authorList>
    </citation>
    <scope>NUCLEOTIDE SEQUENCE [LARGE SCALE GENOMIC DNA]</scope>
    <source>
        <strain evidence="3 4">IMCC25680</strain>
    </source>
</reference>
<comment type="caution">
    <text evidence="3">The sequence shown here is derived from an EMBL/GenBank/DDBJ whole genome shotgun (WGS) entry which is preliminary data.</text>
</comment>
<keyword evidence="1" id="KW-0732">Signal</keyword>
<dbReference type="Proteomes" id="UP000587991">
    <property type="component" value="Unassembled WGS sequence"/>
</dbReference>
<accession>A0A847SE44</accession>
<sequence length="266" mass="29592">MVKLNRQVKTKARRGYLLLVLLFSSLHIHAEEIRIAINDVDNSPYMVGSGSALSSPPGIAVELANTVAADIGVTLSWQRLPSKRLLLDLKEGRIDAILMLSYSDERARDYAYPLNKAGQLDDSRRIGYLSYALYRQKGSPVQWDGKQFLNLTGAVGANTGYSVVDMLKQLGATVDEAKETTQNFGKLALGRVQLVAAQEVMGDYLLSERRFPSAEKLPVLLSGKSYFTVFSKAFAARKPELMERFWQRLSGIRDAKTRSLLPAYLD</sequence>
<dbReference type="AlphaFoldDB" id="A0A847SE44"/>
<gene>
    <name evidence="3" type="ORF">HF682_09790</name>
</gene>
<evidence type="ECO:0000313" key="3">
    <source>
        <dbReference type="EMBL" id="NLR75448.1"/>
    </source>
</evidence>
<feature type="signal peptide" evidence="1">
    <location>
        <begin position="1"/>
        <end position="30"/>
    </location>
</feature>
<name>A0A847SE44_9NEIS</name>